<dbReference type="AlphaFoldDB" id="A0AAV6RQQ3"/>
<reference evidence="1 2" key="1">
    <citation type="journal article" date="2021" name="Sci. Rep.">
        <title>Chromosome anchoring in Senegalese sole (Solea senegalensis) reveals sex-associated markers and genome rearrangements in flatfish.</title>
        <authorList>
            <person name="Guerrero-Cozar I."/>
            <person name="Gomez-Garrido J."/>
            <person name="Berbel C."/>
            <person name="Martinez-Blanch J.F."/>
            <person name="Alioto T."/>
            <person name="Claros M.G."/>
            <person name="Gagnaire P.A."/>
            <person name="Manchado M."/>
        </authorList>
    </citation>
    <scope>NUCLEOTIDE SEQUENCE [LARGE SCALE GENOMIC DNA]</scope>
    <source>
        <strain evidence="1">Sse05_10M</strain>
    </source>
</reference>
<dbReference type="Proteomes" id="UP000693946">
    <property type="component" value="Linkage Group LG18"/>
</dbReference>
<comment type="caution">
    <text evidence="1">The sequence shown here is derived from an EMBL/GenBank/DDBJ whole genome shotgun (WGS) entry which is preliminary data.</text>
</comment>
<feature type="non-terminal residue" evidence="1">
    <location>
        <position position="194"/>
    </location>
</feature>
<gene>
    <name evidence="1" type="ORF">JOB18_025244</name>
</gene>
<name>A0AAV6RQQ3_SOLSE</name>
<evidence type="ECO:0000313" key="2">
    <source>
        <dbReference type="Proteomes" id="UP000693946"/>
    </source>
</evidence>
<proteinExistence type="predicted"/>
<organism evidence="1 2">
    <name type="scientific">Solea senegalensis</name>
    <name type="common">Senegalese sole</name>
    <dbReference type="NCBI Taxonomy" id="28829"/>
    <lineage>
        <taxon>Eukaryota</taxon>
        <taxon>Metazoa</taxon>
        <taxon>Chordata</taxon>
        <taxon>Craniata</taxon>
        <taxon>Vertebrata</taxon>
        <taxon>Euteleostomi</taxon>
        <taxon>Actinopterygii</taxon>
        <taxon>Neopterygii</taxon>
        <taxon>Teleostei</taxon>
        <taxon>Neoteleostei</taxon>
        <taxon>Acanthomorphata</taxon>
        <taxon>Carangaria</taxon>
        <taxon>Pleuronectiformes</taxon>
        <taxon>Pleuronectoidei</taxon>
        <taxon>Soleidae</taxon>
        <taxon>Solea</taxon>
    </lineage>
</organism>
<dbReference type="EMBL" id="JAGKHQ010000010">
    <property type="protein sequence ID" value="KAG7507140.1"/>
    <property type="molecule type" value="Genomic_DNA"/>
</dbReference>
<accession>A0AAV6RQQ3</accession>
<protein>
    <submittedName>
        <fullName evidence="1">Uncharacterized protein</fullName>
    </submittedName>
</protein>
<keyword evidence="2" id="KW-1185">Reference proteome</keyword>
<sequence>MRLIIQGRPAESRCQELPQGFRPGFRIRGPTAIDRRSLTHIDNATLPGLQMGEREADLISTSDVLERQTSDLSLAVAFETSSWRQSFDNVDAKQSKAIKCFSIVSPSSVAAGQCDKCALLPPHRCAEFSALSYRVSPLGALLSHFAPLLCIPLYSARRRPDEPLLPRRSGLHIHLQPRAHGRQLRRPFLVGRWL</sequence>
<evidence type="ECO:0000313" key="1">
    <source>
        <dbReference type="EMBL" id="KAG7507140.1"/>
    </source>
</evidence>